<feature type="compositionally biased region" description="Basic and acidic residues" evidence="1">
    <location>
        <begin position="272"/>
        <end position="282"/>
    </location>
</feature>
<dbReference type="InterPro" id="IPR050302">
    <property type="entry name" value="Rab_GAP_TBC_domain"/>
</dbReference>
<evidence type="ECO:0000259" key="3">
    <source>
        <dbReference type="PROSITE" id="PS50086"/>
    </source>
</evidence>
<accession>A0A8S9UND7</accession>
<dbReference type="Gene3D" id="1.10.418.10">
    <property type="entry name" value="Calponin-like domain"/>
    <property type="match status" value="1"/>
</dbReference>
<reference evidence="4" key="1">
    <citation type="submission" date="2020-03" db="EMBL/GenBank/DDBJ databases">
        <title>Hybrid Assembly of Korean Phytophthora infestans isolates.</title>
        <authorList>
            <person name="Prokchorchik M."/>
            <person name="Lee Y."/>
            <person name="Seo J."/>
            <person name="Cho J.-H."/>
            <person name="Park Y.-E."/>
            <person name="Jang D.-C."/>
            <person name="Im J.-S."/>
            <person name="Choi J.-G."/>
            <person name="Park H.-J."/>
            <person name="Lee G.-B."/>
            <person name="Lee Y.-G."/>
            <person name="Hong S.-Y."/>
            <person name="Cho K."/>
            <person name="Sohn K.H."/>
        </authorList>
    </citation>
    <scope>NUCLEOTIDE SEQUENCE</scope>
    <source>
        <strain evidence="4">KR_2_A2</strain>
    </source>
</reference>
<feature type="region of interest" description="Disordered" evidence="1">
    <location>
        <begin position="787"/>
        <end position="955"/>
    </location>
</feature>
<feature type="compositionally biased region" description="Polar residues" evidence="1">
    <location>
        <begin position="946"/>
        <end position="955"/>
    </location>
</feature>
<dbReference type="GO" id="GO:0005096">
    <property type="term" value="F:GTPase activator activity"/>
    <property type="evidence" value="ECO:0007669"/>
    <property type="project" value="TreeGrafter"/>
</dbReference>
<name>A0A8S9UND7_PHYIN</name>
<feature type="region of interest" description="Disordered" evidence="1">
    <location>
        <begin position="1157"/>
        <end position="1192"/>
    </location>
</feature>
<dbReference type="Proteomes" id="UP000704712">
    <property type="component" value="Unassembled WGS sequence"/>
</dbReference>
<feature type="domain" description="Rab-GAP TBC" evidence="3">
    <location>
        <begin position="317"/>
        <end position="507"/>
    </location>
</feature>
<dbReference type="FunFam" id="1.10.8.270:FF:000016">
    <property type="entry name" value="TBC1 domain family member 2A"/>
    <property type="match status" value="1"/>
</dbReference>
<proteinExistence type="predicted"/>
<dbReference type="InterPro" id="IPR036872">
    <property type="entry name" value="CH_dom_sf"/>
</dbReference>
<dbReference type="Pfam" id="PF00566">
    <property type="entry name" value="RabGAP-TBC"/>
    <property type="match status" value="1"/>
</dbReference>
<feature type="compositionally biased region" description="Polar residues" evidence="1">
    <location>
        <begin position="1166"/>
        <end position="1176"/>
    </location>
</feature>
<dbReference type="SMART" id="SM00033">
    <property type="entry name" value="CH"/>
    <property type="match status" value="1"/>
</dbReference>
<evidence type="ECO:0000313" key="5">
    <source>
        <dbReference type="Proteomes" id="UP000704712"/>
    </source>
</evidence>
<dbReference type="InterPro" id="IPR035969">
    <property type="entry name" value="Rab-GAP_TBC_sf"/>
</dbReference>
<feature type="compositionally biased region" description="Basic residues" evidence="1">
    <location>
        <begin position="790"/>
        <end position="802"/>
    </location>
</feature>
<feature type="region of interest" description="Disordered" evidence="1">
    <location>
        <begin position="272"/>
        <end position="292"/>
    </location>
</feature>
<feature type="compositionally biased region" description="Low complexity" evidence="1">
    <location>
        <begin position="1097"/>
        <end position="1110"/>
    </location>
</feature>
<feature type="compositionally biased region" description="Polar residues" evidence="1">
    <location>
        <begin position="825"/>
        <end position="841"/>
    </location>
</feature>
<dbReference type="SUPFAM" id="SSF47576">
    <property type="entry name" value="Calponin-homology domain, CH-domain"/>
    <property type="match status" value="1"/>
</dbReference>
<evidence type="ECO:0000313" key="4">
    <source>
        <dbReference type="EMBL" id="KAF4140942.1"/>
    </source>
</evidence>
<dbReference type="EMBL" id="JAACNO010001405">
    <property type="protein sequence ID" value="KAF4140942.1"/>
    <property type="molecule type" value="Genomic_DNA"/>
</dbReference>
<dbReference type="PROSITE" id="PS50086">
    <property type="entry name" value="TBC_RABGAP"/>
    <property type="match status" value="1"/>
</dbReference>
<dbReference type="SMART" id="SM00164">
    <property type="entry name" value="TBC"/>
    <property type="match status" value="1"/>
</dbReference>
<feature type="compositionally biased region" description="Basic and acidic residues" evidence="1">
    <location>
        <begin position="894"/>
        <end position="904"/>
    </location>
</feature>
<dbReference type="InterPro" id="IPR000195">
    <property type="entry name" value="Rab-GAP-TBC_dom"/>
</dbReference>
<dbReference type="CDD" id="cd00014">
    <property type="entry name" value="CH_SF"/>
    <property type="match status" value="1"/>
</dbReference>
<feature type="region of interest" description="Disordered" evidence="1">
    <location>
        <begin position="709"/>
        <end position="765"/>
    </location>
</feature>
<feature type="compositionally biased region" description="Basic residues" evidence="1">
    <location>
        <begin position="733"/>
        <end position="745"/>
    </location>
</feature>
<dbReference type="PROSITE" id="PS50021">
    <property type="entry name" value="CH"/>
    <property type="match status" value="1"/>
</dbReference>
<dbReference type="Gene3D" id="1.10.8.270">
    <property type="entry name" value="putative rabgap domain of human tbc1 domain family member 14 like domains"/>
    <property type="match status" value="1"/>
</dbReference>
<dbReference type="Pfam" id="PF00307">
    <property type="entry name" value="CH"/>
    <property type="match status" value="1"/>
</dbReference>
<organism evidence="4 5">
    <name type="scientific">Phytophthora infestans</name>
    <name type="common">Potato late blight agent</name>
    <name type="synonym">Botrytis infestans</name>
    <dbReference type="NCBI Taxonomy" id="4787"/>
    <lineage>
        <taxon>Eukaryota</taxon>
        <taxon>Sar</taxon>
        <taxon>Stramenopiles</taxon>
        <taxon>Oomycota</taxon>
        <taxon>Peronosporomycetes</taxon>
        <taxon>Peronosporales</taxon>
        <taxon>Peronosporaceae</taxon>
        <taxon>Phytophthora</taxon>
    </lineage>
</organism>
<dbReference type="AlphaFoldDB" id="A0A8S9UND7"/>
<protein>
    <submittedName>
        <fullName evidence="4">Rab-GTPase-TBC domain</fullName>
    </submittedName>
</protein>
<feature type="domain" description="Calponin-homology (CH)" evidence="2">
    <location>
        <begin position="96"/>
        <end position="204"/>
    </location>
</feature>
<sequence>MVIWCAKHKSARRHFLSIVFSSTRFLCRQSSTASDVLSSRQARESRHQTAPRPVAVHARAPVLGVVSAGETPTGGKMEMEDELAAGVVLSPTRNLSKDGEIVRRWMEMVLGDKSLGDLPAALHSGELLCDLINKLYKALGMKSQISPVRAQGDDMDAWSNVREYLRACEVLGVARQDLFQPEDLLSRKDMEKVYSHILALQTVAVSLSNRRSIDERSSMINAPDWSPVSEHGVFADDEDLDAEDLDLDSPEAVNMLQQSRWQRLLFEYEHQQQRKEERDRAGDSSASEGLGPLAHGIWRTEERIRAILMREDRDFGAVPEELHGKLWMLASGAQLEMRKSEGQYERLLASESESTEATRQIDVDLHRTVANEDKELWTEEKSRMMRRVLVAYSIYNPGLGYCQGLNYIVARSLQYLGEEEAFYLLVVIVRLVPDDYYTTMLGLAVDQHVFADLVRLQYPEISEHLSELGGSGMELSLACTEWFLTLFASPCERGVTFQIWDAIFLQGDEVLFRVALALLQPAKTALLACNNYGDMLKHLNELGRGELDALELMQVSKNQDCVIRGRIEDFRAHHRLQLASGIVASTVEAEDARTSSTGRRSSEVRSEPRLRIFGRKKPGIFRHIDRIPPRLARTFDRKLTEDYMETIRQDHPNFAQYYEGLQPQIIEMYWGSADSYRQWGARNVRRISTDGFAVSSSKDSEGHHVKEEINIMGDHQMSPNVSGERRRELTRDRRSKSFMHPKKVQHNSANSTPSSRAVKDSDEDAQLIGRSPLAWIQRFEEWHKDLKTQKEKKKAEKRLRRNQRSESLFPGSRHGQPDPWMRGATDSSSVPIYPQPKQSQDIEGFSLGHRRRSNEYQGPSPENIPMLEEPSLSRSYSDPFRSPAGIAAHSLRKHASEKTCRESEQCPMLPQHPLTKRNIDQVPQKADVDEVRKLGGSSNGRASRGFSDQSTLSRSTNSYVNTASFTLDPQEEIQDESNSDASLDEKNAKLHVDDEGLSPTLAQLEKPLAHEVMFSPFHCRSTSMDFAAALQHEEPGSCAPPQIRRILSVPADEMSILKRPRHPKRDCSQAMRERANVLQYMHRKASDASSIAGSIPRSPARMSESSSDSSRFGDHTSNRSGKSMHYRKSSFSFFDKLSSDLENSTHGLDSLVDESEFNTDGIGRGSMSSVATGRSSTVDEQRPMGGAISISS</sequence>
<dbReference type="Gene3D" id="1.10.472.80">
    <property type="entry name" value="Ypt/Rab-GAP domain of gyp1p, domain 3"/>
    <property type="match status" value="1"/>
</dbReference>
<gene>
    <name evidence="4" type="ORF">GN958_ATG09790</name>
</gene>
<feature type="compositionally biased region" description="Basic and acidic residues" evidence="1">
    <location>
        <begin position="723"/>
        <end position="732"/>
    </location>
</feature>
<feature type="region of interest" description="Disordered" evidence="1">
    <location>
        <begin position="1082"/>
        <end position="1125"/>
    </location>
</feature>
<dbReference type="InterPro" id="IPR001715">
    <property type="entry name" value="CH_dom"/>
</dbReference>
<dbReference type="SUPFAM" id="SSF47923">
    <property type="entry name" value="Ypt/Rab-GAP domain of gyp1p"/>
    <property type="match status" value="2"/>
</dbReference>
<comment type="caution">
    <text evidence="4">The sequence shown here is derived from an EMBL/GenBank/DDBJ whole genome shotgun (WGS) entry which is preliminary data.</text>
</comment>
<feature type="compositionally biased region" description="Polar residues" evidence="1">
    <location>
        <begin position="746"/>
        <end position="755"/>
    </location>
</feature>
<evidence type="ECO:0000259" key="2">
    <source>
        <dbReference type="PROSITE" id="PS50021"/>
    </source>
</evidence>
<evidence type="ECO:0000256" key="1">
    <source>
        <dbReference type="SAM" id="MobiDB-lite"/>
    </source>
</evidence>
<dbReference type="PANTHER" id="PTHR47219:SF20">
    <property type="entry name" value="TBC1 DOMAIN FAMILY MEMBER 2B"/>
    <property type="match status" value="1"/>
</dbReference>
<dbReference type="GO" id="GO:0031267">
    <property type="term" value="F:small GTPase binding"/>
    <property type="evidence" value="ECO:0007669"/>
    <property type="project" value="TreeGrafter"/>
</dbReference>
<dbReference type="PANTHER" id="PTHR47219">
    <property type="entry name" value="RAB GTPASE-ACTIVATING PROTEIN 1-LIKE"/>
    <property type="match status" value="1"/>
</dbReference>